<accession>A0A8H3LJJ2</accession>
<evidence type="ECO:0000313" key="1">
    <source>
        <dbReference type="EMBL" id="GES87355.1"/>
    </source>
</evidence>
<protein>
    <submittedName>
        <fullName evidence="1">Uncharacterized protein</fullName>
    </submittedName>
</protein>
<dbReference type="Proteomes" id="UP000615446">
    <property type="component" value="Unassembled WGS sequence"/>
</dbReference>
<evidence type="ECO:0000313" key="2">
    <source>
        <dbReference type="Proteomes" id="UP000615446"/>
    </source>
</evidence>
<proteinExistence type="predicted"/>
<organism evidence="1 2">
    <name type="scientific">Rhizophagus clarus</name>
    <dbReference type="NCBI Taxonomy" id="94130"/>
    <lineage>
        <taxon>Eukaryota</taxon>
        <taxon>Fungi</taxon>
        <taxon>Fungi incertae sedis</taxon>
        <taxon>Mucoromycota</taxon>
        <taxon>Glomeromycotina</taxon>
        <taxon>Glomeromycetes</taxon>
        <taxon>Glomerales</taxon>
        <taxon>Glomeraceae</taxon>
        <taxon>Rhizophagus</taxon>
    </lineage>
</organism>
<dbReference type="EMBL" id="BLAL01000165">
    <property type="protein sequence ID" value="GES87355.1"/>
    <property type="molecule type" value="Genomic_DNA"/>
</dbReference>
<gene>
    <name evidence="1" type="ORF">RCL2_001435300</name>
</gene>
<sequence length="74" mass="8328">MIGKDINTYNFPDNISNTVYPLNSGKSVLASGQTCMYPLYFTKYLGYSRILPGKCHRSHTSIIINCAVNERKHA</sequence>
<dbReference type="AlphaFoldDB" id="A0A8H3LJJ2"/>
<reference evidence="1" key="1">
    <citation type="submission" date="2019-10" db="EMBL/GenBank/DDBJ databases">
        <title>Conservation and host-specific expression of non-tandemly repeated heterogenous ribosome RNA gene in arbuscular mycorrhizal fungi.</title>
        <authorList>
            <person name="Maeda T."/>
            <person name="Kobayashi Y."/>
            <person name="Nakagawa T."/>
            <person name="Ezawa T."/>
            <person name="Yamaguchi K."/>
            <person name="Bino T."/>
            <person name="Nishimoto Y."/>
            <person name="Shigenobu S."/>
            <person name="Kawaguchi M."/>
        </authorList>
    </citation>
    <scope>NUCLEOTIDE SEQUENCE</scope>
    <source>
        <strain evidence="1">HR1</strain>
    </source>
</reference>
<comment type="caution">
    <text evidence="1">The sequence shown here is derived from an EMBL/GenBank/DDBJ whole genome shotgun (WGS) entry which is preliminary data.</text>
</comment>
<name>A0A8H3LJJ2_9GLOM</name>